<protein>
    <submittedName>
        <fullName evidence="1">S-adenosyl-L-methionine-dependent methyltransferase</fullName>
    </submittedName>
</protein>
<evidence type="ECO:0000313" key="1">
    <source>
        <dbReference type="EMBL" id="TFK57834.1"/>
    </source>
</evidence>
<dbReference type="Proteomes" id="UP000308600">
    <property type="component" value="Unassembled WGS sequence"/>
</dbReference>
<feature type="non-terminal residue" evidence="1">
    <location>
        <position position="1"/>
    </location>
</feature>
<reference evidence="1 2" key="1">
    <citation type="journal article" date="2019" name="Nat. Ecol. Evol.">
        <title>Megaphylogeny resolves global patterns of mushroom evolution.</title>
        <authorList>
            <person name="Varga T."/>
            <person name="Krizsan K."/>
            <person name="Foldi C."/>
            <person name="Dima B."/>
            <person name="Sanchez-Garcia M."/>
            <person name="Sanchez-Ramirez S."/>
            <person name="Szollosi G.J."/>
            <person name="Szarkandi J.G."/>
            <person name="Papp V."/>
            <person name="Albert L."/>
            <person name="Andreopoulos W."/>
            <person name="Angelini C."/>
            <person name="Antonin V."/>
            <person name="Barry K.W."/>
            <person name="Bougher N.L."/>
            <person name="Buchanan P."/>
            <person name="Buyck B."/>
            <person name="Bense V."/>
            <person name="Catcheside P."/>
            <person name="Chovatia M."/>
            <person name="Cooper J."/>
            <person name="Damon W."/>
            <person name="Desjardin D."/>
            <person name="Finy P."/>
            <person name="Geml J."/>
            <person name="Haridas S."/>
            <person name="Hughes K."/>
            <person name="Justo A."/>
            <person name="Karasinski D."/>
            <person name="Kautmanova I."/>
            <person name="Kiss B."/>
            <person name="Kocsube S."/>
            <person name="Kotiranta H."/>
            <person name="LaButti K.M."/>
            <person name="Lechner B.E."/>
            <person name="Liimatainen K."/>
            <person name="Lipzen A."/>
            <person name="Lukacs Z."/>
            <person name="Mihaltcheva S."/>
            <person name="Morgado L.N."/>
            <person name="Niskanen T."/>
            <person name="Noordeloos M.E."/>
            <person name="Ohm R.A."/>
            <person name="Ortiz-Santana B."/>
            <person name="Ovrebo C."/>
            <person name="Racz N."/>
            <person name="Riley R."/>
            <person name="Savchenko A."/>
            <person name="Shiryaev A."/>
            <person name="Soop K."/>
            <person name="Spirin V."/>
            <person name="Szebenyi C."/>
            <person name="Tomsovsky M."/>
            <person name="Tulloss R.E."/>
            <person name="Uehling J."/>
            <person name="Grigoriev I.V."/>
            <person name="Vagvolgyi C."/>
            <person name="Papp T."/>
            <person name="Martin F.M."/>
            <person name="Miettinen O."/>
            <person name="Hibbett D.S."/>
            <person name="Nagy L.G."/>
        </authorList>
    </citation>
    <scope>NUCLEOTIDE SEQUENCE [LARGE SCALE GENOMIC DNA]</scope>
    <source>
        <strain evidence="1 2">NL-1719</strain>
    </source>
</reference>
<dbReference type="EMBL" id="ML209995">
    <property type="protein sequence ID" value="TFK57834.1"/>
    <property type="molecule type" value="Genomic_DNA"/>
</dbReference>
<evidence type="ECO:0000313" key="2">
    <source>
        <dbReference type="Proteomes" id="UP000308600"/>
    </source>
</evidence>
<sequence>RLNFQHNSLSALFDDKLILAPVSFSKGDRILDCGTGTGIWATEVARDVPDVLVEGTDISTRFFPLPGEISAVTFHNLSTFDLPPQWENRFNLINQRLMVMCFSRAQWEAALQNIHRVLKPGGWVQLIEVKQKHGFSATHPRFQPLLNATQTMMKERDFLIDPGVGLEEILKESGFKEVIRTSKVAPIGEWGGDRG</sequence>
<accession>A0ACD2ZWT4</accession>
<name>A0ACD2ZWT4_9AGAR</name>
<feature type="non-terminal residue" evidence="1">
    <location>
        <position position="195"/>
    </location>
</feature>
<gene>
    <name evidence="1" type="ORF">BDN72DRAFT_734599</name>
</gene>
<keyword evidence="2" id="KW-1185">Reference proteome</keyword>
<proteinExistence type="predicted"/>
<organism evidence="1 2">
    <name type="scientific">Pluteus cervinus</name>
    <dbReference type="NCBI Taxonomy" id="181527"/>
    <lineage>
        <taxon>Eukaryota</taxon>
        <taxon>Fungi</taxon>
        <taxon>Dikarya</taxon>
        <taxon>Basidiomycota</taxon>
        <taxon>Agaricomycotina</taxon>
        <taxon>Agaricomycetes</taxon>
        <taxon>Agaricomycetidae</taxon>
        <taxon>Agaricales</taxon>
        <taxon>Pluteineae</taxon>
        <taxon>Pluteaceae</taxon>
        <taxon>Pluteus</taxon>
    </lineage>
</organism>
<keyword evidence="1" id="KW-0489">Methyltransferase</keyword>
<keyword evidence="1" id="KW-0808">Transferase</keyword>